<dbReference type="SUPFAM" id="SSF56349">
    <property type="entry name" value="DNA breaking-rejoining enzymes"/>
    <property type="match status" value="1"/>
</dbReference>
<dbReference type="GO" id="GO:0003677">
    <property type="term" value="F:DNA binding"/>
    <property type="evidence" value="ECO:0007669"/>
    <property type="project" value="InterPro"/>
</dbReference>
<comment type="caution">
    <text evidence="5">The sequence shown here is derived from an EMBL/GenBank/DDBJ whole genome shotgun (WGS) entry which is preliminary data.</text>
</comment>
<dbReference type="InterPro" id="IPR004606">
    <property type="entry name" value="Mop_domain"/>
</dbReference>
<dbReference type="CDD" id="cd00397">
    <property type="entry name" value="DNA_BRE_C"/>
    <property type="match status" value="1"/>
</dbReference>
<dbReference type="EMBL" id="PJNB01000001">
    <property type="protein sequence ID" value="PKW16657.1"/>
    <property type="molecule type" value="Genomic_DNA"/>
</dbReference>
<accession>A0A2N3Y165</accession>
<evidence type="ECO:0000256" key="2">
    <source>
        <dbReference type="ARBA" id="ARBA00023172"/>
    </source>
</evidence>
<dbReference type="Gene3D" id="1.10.443.10">
    <property type="entry name" value="Intergrase catalytic core"/>
    <property type="match status" value="1"/>
</dbReference>
<keyword evidence="2" id="KW-0233">DNA recombination</keyword>
<evidence type="ECO:0000313" key="6">
    <source>
        <dbReference type="Proteomes" id="UP000233786"/>
    </source>
</evidence>
<proteinExistence type="predicted"/>
<dbReference type="InterPro" id="IPR005116">
    <property type="entry name" value="Transp-assoc_OB_typ1"/>
</dbReference>
<gene>
    <name evidence="5" type="ORF">A8926_4511</name>
</gene>
<dbReference type="InterPro" id="IPR008995">
    <property type="entry name" value="Mo/tungstate-bd_C_term_dom"/>
</dbReference>
<dbReference type="InterPro" id="IPR011010">
    <property type="entry name" value="DNA_brk_join_enz"/>
</dbReference>
<dbReference type="InterPro" id="IPR013762">
    <property type="entry name" value="Integrase-like_cat_sf"/>
</dbReference>
<keyword evidence="1 3" id="KW-0500">Molybdenum</keyword>
<dbReference type="PROSITE" id="PS51866">
    <property type="entry name" value="MOP"/>
    <property type="match status" value="1"/>
</dbReference>
<dbReference type="AlphaFoldDB" id="A0A2N3Y165"/>
<dbReference type="GO" id="GO:0015074">
    <property type="term" value="P:DNA integration"/>
    <property type="evidence" value="ECO:0007669"/>
    <property type="project" value="InterPro"/>
</dbReference>
<feature type="domain" description="Mop" evidence="4">
    <location>
        <begin position="167"/>
        <end position="232"/>
    </location>
</feature>
<dbReference type="GO" id="GO:0006310">
    <property type="term" value="P:DNA recombination"/>
    <property type="evidence" value="ECO:0007669"/>
    <property type="project" value="UniProtKB-KW"/>
</dbReference>
<dbReference type="RefSeq" id="WP_203218543.1">
    <property type="nucleotide sequence ID" value="NZ_CP061007.1"/>
</dbReference>
<sequence length="247" mass="26688">MRHRRGGALALTPRNLDPDQCLILLHDKGSTVRWQPVSPTLVTHLRDHAEQRGAAASGGQLLRFTNGDPITTRRYDHLFTRLGNHLPWVATQQISIHWLRHTTLTWVERNFGYAVARAFAGHTNNNGDSATTTYTRASIHEIASALAALTGEPHPTEVSLATGPLAGISIRNQLPGQVTSIGTGGAMAAVKVSVEGAELTAAITKEAAADSHLEVGSSVMALVKSTEILRSRRLQDERGSEDFVKKV</sequence>
<dbReference type="SUPFAM" id="SSF50331">
    <property type="entry name" value="MOP-like"/>
    <property type="match status" value="1"/>
</dbReference>
<evidence type="ECO:0000313" key="5">
    <source>
        <dbReference type="EMBL" id="PKW16657.1"/>
    </source>
</evidence>
<dbReference type="Pfam" id="PF03459">
    <property type="entry name" value="TOBE"/>
    <property type="match status" value="1"/>
</dbReference>
<evidence type="ECO:0000259" key="4">
    <source>
        <dbReference type="PROSITE" id="PS51866"/>
    </source>
</evidence>
<dbReference type="Proteomes" id="UP000233786">
    <property type="component" value="Unassembled WGS sequence"/>
</dbReference>
<name>A0A2N3Y165_SACSN</name>
<evidence type="ECO:0000256" key="1">
    <source>
        <dbReference type="ARBA" id="ARBA00022505"/>
    </source>
</evidence>
<organism evidence="5 6">
    <name type="scientific">Saccharopolyspora spinosa</name>
    <dbReference type="NCBI Taxonomy" id="60894"/>
    <lineage>
        <taxon>Bacteria</taxon>
        <taxon>Bacillati</taxon>
        <taxon>Actinomycetota</taxon>
        <taxon>Actinomycetes</taxon>
        <taxon>Pseudonocardiales</taxon>
        <taxon>Pseudonocardiaceae</taxon>
        <taxon>Saccharopolyspora</taxon>
    </lineage>
</organism>
<reference evidence="5" key="1">
    <citation type="submission" date="2017-12" db="EMBL/GenBank/DDBJ databases">
        <title>Sequencing the genomes of 1000 Actinobacteria strains.</title>
        <authorList>
            <person name="Klenk H.-P."/>
        </authorList>
    </citation>
    <scope>NUCLEOTIDE SEQUENCE [LARGE SCALE GENOMIC DNA]</scope>
    <source>
        <strain evidence="5">DSM 44228</strain>
    </source>
</reference>
<dbReference type="GO" id="GO:0015689">
    <property type="term" value="P:molybdate ion transport"/>
    <property type="evidence" value="ECO:0007669"/>
    <property type="project" value="InterPro"/>
</dbReference>
<dbReference type="Gene3D" id="2.40.50.100">
    <property type="match status" value="1"/>
</dbReference>
<evidence type="ECO:0000256" key="3">
    <source>
        <dbReference type="PROSITE-ProRule" id="PRU01213"/>
    </source>
</evidence>
<keyword evidence="6" id="KW-1185">Reference proteome</keyword>
<protein>
    <submittedName>
        <fullName evidence="5">Molybdopterin-binding protein</fullName>
    </submittedName>
</protein>